<keyword evidence="4" id="KW-1185">Reference proteome</keyword>
<reference evidence="3 4" key="1">
    <citation type="submission" date="2009-12" db="EMBL/GenBank/DDBJ databases">
        <title>The draft genome of Batrachochytrium dendrobatidis.</title>
        <authorList>
            <consortium name="US DOE Joint Genome Institute (JGI-PGF)"/>
            <person name="Kuo A."/>
            <person name="Salamov A."/>
            <person name="Schmutz J."/>
            <person name="Lucas S."/>
            <person name="Pitluck S."/>
            <person name="Rosenblum E."/>
            <person name="Stajich J."/>
            <person name="Eisen M."/>
            <person name="Grigoriev I.V."/>
        </authorList>
    </citation>
    <scope>NUCLEOTIDE SEQUENCE [LARGE SCALE GENOMIC DNA]</scope>
    <source>
        <strain evidence="4">JAM81 / FGSC 10211</strain>
    </source>
</reference>
<dbReference type="GO" id="GO:0051315">
    <property type="term" value="P:attachment of mitotic spindle microtubules to kinetochore"/>
    <property type="evidence" value="ECO:0000318"/>
    <property type="project" value="GO_Central"/>
</dbReference>
<sequence>MSDSDTATLVLADIPAAAEDTLQPIEDMMDTQELTMLAKELDSQEFYFKKLKDSFIAKFQTELSAGDSGKNGDNVLLQAGHGQVFPDNADNRTEKLDIRRLLLAHPQNTCAEKNFHKELFSKLKFNYLEQAAKESFLNCILQVSPQFATAQTLQTFEQSVKESKEVLKTQKTNFEAQKTEIYELIESTCAAYEQATLQKQQALDLVSDITADYSQYQIIVNTVNPNTSVVEELEKSTLSQTQKLSELRSQIAKQKNALAEQREKRTQLNTDKACLDLKRNEAQENAAEAMRISKSKNPQVEELGKWQCSGIREIRALSDSNMEIVYEMGVDTTYSVLIRIITDPQTDDSNTRQFYHRVEAQVVDAMIPVDDILDVAAGFSKLDSALSFTVRAVYSRLQNMHIRNQEMTELQKVNSNVMFDAHLGETMIHNTQSGRMFVLQLDVSYPTSSWQGIRMVGVEPARVEKEVELWQNKINTLKPATFTELVMHLE</sequence>
<dbReference type="STRING" id="684364.F4NU44"/>
<evidence type="ECO:0000256" key="1">
    <source>
        <dbReference type="SAM" id="Coils"/>
    </source>
</evidence>
<dbReference type="PANTHER" id="PTHR37329">
    <property type="entry name" value="KINETOCHORE PROTEIN SOS7"/>
    <property type="match status" value="1"/>
</dbReference>
<evidence type="ECO:0000259" key="2">
    <source>
        <dbReference type="Pfam" id="PF20882"/>
    </source>
</evidence>
<dbReference type="Proteomes" id="UP000007241">
    <property type="component" value="Unassembled WGS sequence"/>
</dbReference>
<dbReference type="GeneID" id="18242207"/>
<dbReference type="InterPro" id="IPR048781">
    <property type="entry name" value="Sos7_CC"/>
</dbReference>
<evidence type="ECO:0000313" key="4">
    <source>
        <dbReference type="Proteomes" id="UP000007241"/>
    </source>
</evidence>
<organism evidence="3 4">
    <name type="scientific">Batrachochytrium dendrobatidis (strain JAM81 / FGSC 10211)</name>
    <name type="common">Frog chytrid fungus</name>
    <dbReference type="NCBI Taxonomy" id="684364"/>
    <lineage>
        <taxon>Eukaryota</taxon>
        <taxon>Fungi</taxon>
        <taxon>Fungi incertae sedis</taxon>
        <taxon>Chytridiomycota</taxon>
        <taxon>Chytridiomycota incertae sedis</taxon>
        <taxon>Chytridiomycetes</taxon>
        <taxon>Rhizophydiales</taxon>
        <taxon>Rhizophydiales incertae sedis</taxon>
        <taxon>Batrachochytrium</taxon>
    </lineage>
</organism>
<feature type="coiled-coil region" evidence="1">
    <location>
        <begin position="230"/>
        <end position="271"/>
    </location>
</feature>
<proteinExistence type="predicted"/>
<name>F4NU44_BATDJ</name>
<dbReference type="GO" id="GO:0000776">
    <property type="term" value="C:kinetochore"/>
    <property type="evidence" value="ECO:0000318"/>
    <property type="project" value="GO_Central"/>
</dbReference>
<accession>F4NU44</accession>
<protein>
    <recommendedName>
        <fullName evidence="2">Kinetochore protein Sos7 coiled-coil domain-containing protein</fullName>
    </recommendedName>
</protein>
<dbReference type="PANTHER" id="PTHR37329:SF1">
    <property type="entry name" value="KINETOCHORE PROTEIN SOS7"/>
    <property type="match status" value="1"/>
</dbReference>
<gene>
    <name evidence="3" type="ORF">BATDEDRAFT_85788</name>
</gene>
<dbReference type="Pfam" id="PF20882">
    <property type="entry name" value="Sos7"/>
    <property type="match status" value="1"/>
</dbReference>
<dbReference type="InterPro" id="IPR037475">
    <property type="entry name" value="Sos7"/>
</dbReference>
<keyword evidence="1" id="KW-0175">Coiled coil</keyword>
<dbReference type="GO" id="GO:0034501">
    <property type="term" value="P:protein localization to kinetochore"/>
    <property type="evidence" value="ECO:0007669"/>
    <property type="project" value="InterPro"/>
</dbReference>
<evidence type="ECO:0000313" key="3">
    <source>
        <dbReference type="EMBL" id="EGF83166.1"/>
    </source>
</evidence>
<dbReference type="AlphaFoldDB" id="F4NU44"/>
<dbReference type="HOGENOM" id="CLU_556636_0_0_1"/>
<dbReference type="RefSeq" id="XP_006676001.1">
    <property type="nucleotide sequence ID" value="XM_006675938.1"/>
</dbReference>
<dbReference type="OrthoDB" id="18959at2759"/>
<dbReference type="InParanoid" id="F4NU44"/>
<feature type="domain" description="Kinetochore protein Sos7 coiled-coil" evidence="2">
    <location>
        <begin position="118"/>
        <end position="192"/>
    </location>
</feature>
<dbReference type="EMBL" id="GL882879">
    <property type="protein sequence ID" value="EGF83166.1"/>
    <property type="molecule type" value="Genomic_DNA"/>
</dbReference>